<dbReference type="PANTHER" id="PTHR31595:SF57">
    <property type="entry name" value="OS04G0481900 PROTEIN"/>
    <property type="match status" value="1"/>
</dbReference>
<evidence type="ECO:0000256" key="6">
    <source>
        <dbReference type="ARBA" id="ARBA00022989"/>
    </source>
</evidence>
<feature type="domain" description="Wax synthase" evidence="9">
    <location>
        <begin position="238"/>
        <end position="312"/>
    </location>
</feature>
<evidence type="ECO:0000256" key="1">
    <source>
        <dbReference type="ARBA" id="ARBA00004141"/>
    </source>
</evidence>
<dbReference type="InterPro" id="IPR044851">
    <property type="entry name" value="Wax_synthase"/>
</dbReference>
<proteinExistence type="inferred from homology"/>
<sequence>MHISIPLAEPLKISDLTYWKYFGTESVLLLSLAYLAQQKNTRPIRIGLAGLAYVVGWQLSGGFVFKDPAHGFCNYLVGLLGVYLFLLIPRLALLSEPYYHPTPCPPSTTIDLLINPPLTGWAPTPYFTPPRTGKKPFRSAAKHLVVSLRNASILVGICALAAPYPGFTQTEGFSLFGVMSGQKVIWLPGFIQPLDERFVALSITAFFGFCVYLFVEALYHQAASILISLGWPVSSFGEIFEKPWMASSVHEFWGKRWHPVFTPTFHFYSRLLPSSLKPVMIFLISGLIHDVGLLPLTKDTIYPSYITGFFVLQAVPLVSERLFGEMTGKRVGGWSGRIWVWTWMILSGCRLVEGWSKCGVSAKAVKTVLEFMGLLHVQPEGPP</sequence>
<comment type="subcellular location">
    <subcellularLocation>
        <location evidence="1">Membrane</location>
        <topology evidence="1">Multi-pass membrane protein</topology>
    </subcellularLocation>
</comment>
<feature type="transmembrane region" description="Helical" evidence="8">
    <location>
        <begin position="18"/>
        <end position="36"/>
    </location>
</feature>
<name>A0A0F7SQR1_PHARH</name>
<comment type="pathway">
    <text evidence="2">Secondary metabolite biosynthesis.</text>
</comment>
<dbReference type="Pfam" id="PF13813">
    <property type="entry name" value="MBOAT_2"/>
    <property type="match status" value="1"/>
</dbReference>
<keyword evidence="6 8" id="KW-1133">Transmembrane helix</keyword>
<dbReference type="GO" id="GO:0016020">
    <property type="term" value="C:membrane"/>
    <property type="evidence" value="ECO:0007669"/>
    <property type="project" value="UniProtKB-SubCell"/>
</dbReference>
<evidence type="ECO:0000256" key="3">
    <source>
        <dbReference type="ARBA" id="ARBA00007282"/>
    </source>
</evidence>
<dbReference type="AlphaFoldDB" id="A0A0F7SQR1"/>
<dbReference type="InterPro" id="IPR032805">
    <property type="entry name" value="Wax_synthase_dom"/>
</dbReference>
<keyword evidence="5 8" id="KW-0812">Transmembrane</keyword>
<dbReference type="EMBL" id="LN483157">
    <property type="protein sequence ID" value="CED83776.1"/>
    <property type="molecule type" value="Genomic_DNA"/>
</dbReference>
<evidence type="ECO:0000259" key="9">
    <source>
        <dbReference type="Pfam" id="PF13813"/>
    </source>
</evidence>
<feature type="transmembrane region" description="Helical" evidence="8">
    <location>
        <begin position="144"/>
        <end position="167"/>
    </location>
</feature>
<comment type="similarity">
    <text evidence="3">Belongs to the wax synthase family.</text>
</comment>
<organism evidence="10">
    <name type="scientific">Phaffia rhodozyma</name>
    <name type="common">Yeast</name>
    <name type="synonym">Xanthophyllomyces dendrorhous</name>
    <dbReference type="NCBI Taxonomy" id="264483"/>
    <lineage>
        <taxon>Eukaryota</taxon>
        <taxon>Fungi</taxon>
        <taxon>Dikarya</taxon>
        <taxon>Basidiomycota</taxon>
        <taxon>Agaricomycotina</taxon>
        <taxon>Tremellomycetes</taxon>
        <taxon>Cystofilobasidiales</taxon>
        <taxon>Mrakiaceae</taxon>
        <taxon>Phaffia</taxon>
    </lineage>
</organism>
<dbReference type="GO" id="GO:0006629">
    <property type="term" value="P:lipid metabolic process"/>
    <property type="evidence" value="ECO:0007669"/>
    <property type="project" value="InterPro"/>
</dbReference>
<feature type="transmembrane region" description="Helical" evidence="8">
    <location>
        <begin position="198"/>
        <end position="215"/>
    </location>
</feature>
<evidence type="ECO:0000256" key="8">
    <source>
        <dbReference type="SAM" id="Phobius"/>
    </source>
</evidence>
<keyword evidence="7 8" id="KW-0472">Membrane</keyword>
<evidence type="ECO:0000256" key="5">
    <source>
        <dbReference type="ARBA" id="ARBA00022692"/>
    </source>
</evidence>
<dbReference type="PANTHER" id="PTHR31595">
    <property type="entry name" value="LONG-CHAIN-ALCOHOL O-FATTY-ACYLTRANSFERASE 3-RELATED"/>
    <property type="match status" value="1"/>
</dbReference>
<reference evidence="10" key="1">
    <citation type="submission" date="2014-08" db="EMBL/GenBank/DDBJ databases">
        <authorList>
            <person name="Sharma Rahul"/>
            <person name="Thines Marco"/>
        </authorList>
    </citation>
    <scope>NUCLEOTIDE SEQUENCE</scope>
</reference>
<keyword evidence="4" id="KW-0808">Transferase</keyword>
<accession>A0A0F7SQR1</accession>
<evidence type="ECO:0000256" key="4">
    <source>
        <dbReference type="ARBA" id="ARBA00022679"/>
    </source>
</evidence>
<feature type="transmembrane region" description="Helical" evidence="8">
    <location>
        <begin position="69"/>
        <end position="88"/>
    </location>
</feature>
<feature type="transmembrane region" description="Helical" evidence="8">
    <location>
        <begin position="43"/>
        <end position="63"/>
    </location>
</feature>
<protein>
    <recommendedName>
        <fullName evidence="9">Wax synthase domain-containing protein</fullName>
    </recommendedName>
</protein>
<evidence type="ECO:0000256" key="7">
    <source>
        <dbReference type="ARBA" id="ARBA00023136"/>
    </source>
</evidence>
<evidence type="ECO:0000256" key="2">
    <source>
        <dbReference type="ARBA" id="ARBA00005179"/>
    </source>
</evidence>
<evidence type="ECO:0000313" key="10">
    <source>
        <dbReference type="EMBL" id="CED83776.1"/>
    </source>
</evidence>
<dbReference type="GO" id="GO:0008374">
    <property type="term" value="F:O-acyltransferase activity"/>
    <property type="evidence" value="ECO:0007669"/>
    <property type="project" value="InterPro"/>
</dbReference>